<organism evidence="2 3">
    <name type="scientific">Mikania micrantha</name>
    <name type="common">bitter vine</name>
    <dbReference type="NCBI Taxonomy" id="192012"/>
    <lineage>
        <taxon>Eukaryota</taxon>
        <taxon>Viridiplantae</taxon>
        <taxon>Streptophyta</taxon>
        <taxon>Embryophyta</taxon>
        <taxon>Tracheophyta</taxon>
        <taxon>Spermatophyta</taxon>
        <taxon>Magnoliopsida</taxon>
        <taxon>eudicotyledons</taxon>
        <taxon>Gunneridae</taxon>
        <taxon>Pentapetalae</taxon>
        <taxon>asterids</taxon>
        <taxon>campanulids</taxon>
        <taxon>Asterales</taxon>
        <taxon>Asteraceae</taxon>
        <taxon>Asteroideae</taxon>
        <taxon>Heliantheae alliance</taxon>
        <taxon>Eupatorieae</taxon>
        <taxon>Mikania</taxon>
    </lineage>
</organism>
<keyword evidence="3" id="KW-1185">Reference proteome</keyword>
<dbReference type="OrthoDB" id="8042871at2759"/>
<evidence type="ECO:0000313" key="2">
    <source>
        <dbReference type="EMBL" id="KAD3641918.1"/>
    </source>
</evidence>
<evidence type="ECO:0000313" key="3">
    <source>
        <dbReference type="Proteomes" id="UP000326396"/>
    </source>
</evidence>
<protein>
    <recommendedName>
        <fullName evidence="4">Retrovirus-related Pol polyprotein from transposon TNT 1-94</fullName>
    </recommendedName>
</protein>
<evidence type="ECO:0000256" key="1">
    <source>
        <dbReference type="SAM" id="MobiDB-lite"/>
    </source>
</evidence>
<comment type="caution">
    <text evidence="2">The sequence shown here is derived from an EMBL/GenBank/DDBJ whole genome shotgun (WGS) entry which is preliminary data.</text>
</comment>
<feature type="region of interest" description="Disordered" evidence="1">
    <location>
        <begin position="158"/>
        <end position="188"/>
    </location>
</feature>
<sequence length="188" mass="21503">MVSTKFDLEKFDGKNDFGLWRLKMKALLVHHGVVDALVGEARLPATLSDKEKKDILEKAHSAIILSLGDRSLANRLYLKKRLYTFHMKFGKSLEDHTDEFNKLILDLENIDVALEDEDQAIIFLTSLPQSFEHFVDTLMYGRDTLSMEEVLASLNSKELKKRSDGKEETGDGLYVRGIPDQRTNMKNK</sequence>
<dbReference type="AlphaFoldDB" id="A0A5N6MP54"/>
<name>A0A5N6MP54_9ASTR</name>
<evidence type="ECO:0008006" key="4">
    <source>
        <dbReference type="Google" id="ProtNLM"/>
    </source>
</evidence>
<feature type="compositionally biased region" description="Basic and acidic residues" evidence="1">
    <location>
        <begin position="158"/>
        <end position="169"/>
    </location>
</feature>
<dbReference type="EMBL" id="SZYD01000015">
    <property type="protein sequence ID" value="KAD3641918.1"/>
    <property type="molecule type" value="Genomic_DNA"/>
</dbReference>
<reference evidence="2 3" key="1">
    <citation type="submission" date="2019-05" db="EMBL/GenBank/DDBJ databases">
        <title>Mikania micrantha, genome provides insights into the molecular mechanism of rapid growth.</title>
        <authorList>
            <person name="Liu B."/>
        </authorList>
    </citation>
    <scope>NUCLEOTIDE SEQUENCE [LARGE SCALE GENOMIC DNA]</scope>
    <source>
        <strain evidence="2">NLD-2019</strain>
        <tissue evidence="2">Leaf</tissue>
    </source>
</reference>
<gene>
    <name evidence="2" type="ORF">E3N88_31142</name>
</gene>
<dbReference type="Proteomes" id="UP000326396">
    <property type="component" value="Linkage Group LG5"/>
</dbReference>
<proteinExistence type="predicted"/>
<accession>A0A5N6MP54</accession>
<dbReference type="Pfam" id="PF14223">
    <property type="entry name" value="Retrotran_gag_2"/>
    <property type="match status" value="1"/>
</dbReference>